<feature type="signal peptide" evidence="1">
    <location>
        <begin position="1"/>
        <end position="23"/>
    </location>
</feature>
<protein>
    <submittedName>
        <fullName evidence="2">Uncharacterized protein</fullName>
    </submittedName>
</protein>
<keyword evidence="1" id="KW-0732">Signal</keyword>
<sequence length="134" mass="14298">MKLRILAAVAAAALTLTATPAHAAPTTWKWGGIHSTDGWATAWGKITVGQSGHHISGNLDDSHGRTCSWLLIKSMSATNGKWRTHGIYNCVTGTGTFKKNLGGVLQIRAQVCRGTAKKPVSKCSKWKTIWTQGG</sequence>
<evidence type="ECO:0000256" key="1">
    <source>
        <dbReference type="SAM" id="SignalP"/>
    </source>
</evidence>
<keyword evidence="3" id="KW-1185">Reference proteome</keyword>
<name>A0A4U3M6L2_9ACTN</name>
<feature type="chain" id="PRO_5020399684" evidence="1">
    <location>
        <begin position="24"/>
        <end position="134"/>
    </location>
</feature>
<dbReference type="Proteomes" id="UP000308705">
    <property type="component" value="Unassembled WGS sequence"/>
</dbReference>
<organism evidence="2 3">
    <name type="scientific">Herbidospora galbida</name>
    <dbReference type="NCBI Taxonomy" id="2575442"/>
    <lineage>
        <taxon>Bacteria</taxon>
        <taxon>Bacillati</taxon>
        <taxon>Actinomycetota</taxon>
        <taxon>Actinomycetes</taxon>
        <taxon>Streptosporangiales</taxon>
        <taxon>Streptosporangiaceae</taxon>
        <taxon>Herbidospora</taxon>
    </lineage>
</organism>
<evidence type="ECO:0000313" key="2">
    <source>
        <dbReference type="EMBL" id="TKK83829.1"/>
    </source>
</evidence>
<dbReference type="RefSeq" id="WP_137250888.1">
    <property type="nucleotide sequence ID" value="NZ_SZQA01000041.1"/>
</dbReference>
<dbReference type="AlphaFoldDB" id="A0A4U3M6L2"/>
<reference evidence="2 3" key="1">
    <citation type="submission" date="2019-04" db="EMBL/GenBank/DDBJ databases">
        <title>Herbidospora sp. NEAU-GS14.nov., a novel actinomycete isolated from soil.</title>
        <authorList>
            <person name="Han L."/>
        </authorList>
    </citation>
    <scope>NUCLEOTIDE SEQUENCE [LARGE SCALE GENOMIC DNA]</scope>
    <source>
        <strain evidence="2 3">NEAU-GS14</strain>
    </source>
</reference>
<gene>
    <name evidence="2" type="ORF">FDA94_32480</name>
</gene>
<dbReference type="OrthoDB" id="3537788at2"/>
<proteinExistence type="predicted"/>
<evidence type="ECO:0000313" key="3">
    <source>
        <dbReference type="Proteomes" id="UP000308705"/>
    </source>
</evidence>
<dbReference type="EMBL" id="SZQA01000041">
    <property type="protein sequence ID" value="TKK83829.1"/>
    <property type="molecule type" value="Genomic_DNA"/>
</dbReference>
<comment type="caution">
    <text evidence="2">The sequence shown here is derived from an EMBL/GenBank/DDBJ whole genome shotgun (WGS) entry which is preliminary data.</text>
</comment>
<accession>A0A4U3M6L2</accession>